<evidence type="ECO:0000256" key="8">
    <source>
        <dbReference type="ARBA" id="ARBA00023146"/>
    </source>
</evidence>
<dbReference type="NCBIfam" id="TIGR00398">
    <property type="entry name" value="metG"/>
    <property type="match status" value="1"/>
</dbReference>
<feature type="domain" description="Methionyl/Leucyl tRNA synthetase" evidence="11">
    <location>
        <begin position="5"/>
        <end position="146"/>
    </location>
</feature>
<keyword evidence="4 10" id="KW-0436">Ligase</keyword>
<dbReference type="InterPro" id="IPR033911">
    <property type="entry name" value="MetRS_core"/>
</dbReference>
<dbReference type="InterPro" id="IPR015413">
    <property type="entry name" value="Methionyl/Leucyl_tRNA_Synth"/>
</dbReference>
<evidence type="ECO:0000256" key="10">
    <source>
        <dbReference type="RuleBase" id="RU363039"/>
    </source>
</evidence>
<keyword evidence="8 10" id="KW-0030">Aminoacyl-tRNA synthetase</keyword>
<dbReference type="InterPro" id="IPR014729">
    <property type="entry name" value="Rossmann-like_a/b/a_fold"/>
</dbReference>
<organism evidence="12 13">
    <name type="scientific">Candidatus Magasanikbacteria bacterium RIFCSPLOWO2_01_FULL_40_15</name>
    <dbReference type="NCBI Taxonomy" id="1798686"/>
    <lineage>
        <taxon>Bacteria</taxon>
        <taxon>Candidatus Magasanikiibacteriota</taxon>
    </lineage>
</organism>
<evidence type="ECO:0000313" key="13">
    <source>
        <dbReference type="Proteomes" id="UP000177040"/>
    </source>
</evidence>
<evidence type="ECO:0000259" key="11">
    <source>
        <dbReference type="Pfam" id="PF09334"/>
    </source>
</evidence>
<evidence type="ECO:0000256" key="6">
    <source>
        <dbReference type="ARBA" id="ARBA00022840"/>
    </source>
</evidence>
<dbReference type="Gene3D" id="3.40.50.620">
    <property type="entry name" value="HUPs"/>
    <property type="match status" value="1"/>
</dbReference>
<keyword evidence="5 10" id="KW-0547">Nucleotide-binding</keyword>
<gene>
    <name evidence="12" type="ORF">A2983_02895</name>
</gene>
<feature type="domain" description="Methionyl/Leucyl tRNA synthetase" evidence="11">
    <location>
        <begin position="155"/>
        <end position="374"/>
    </location>
</feature>
<dbReference type="EMBL" id="MFQH01000006">
    <property type="protein sequence ID" value="OGH78584.1"/>
    <property type="molecule type" value="Genomic_DNA"/>
</dbReference>
<evidence type="ECO:0000256" key="5">
    <source>
        <dbReference type="ARBA" id="ARBA00022741"/>
    </source>
</evidence>
<dbReference type="GO" id="GO:0006431">
    <property type="term" value="P:methionyl-tRNA aminoacylation"/>
    <property type="evidence" value="ECO:0007669"/>
    <property type="project" value="InterPro"/>
</dbReference>
<protein>
    <recommendedName>
        <fullName evidence="3">Methionine--tRNA ligase</fullName>
        <ecNumber evidence="2">6.1.1.10</ecNumber>
    </recommendedName>
    <alternativeName>
        <fullName evidence="9">Methionyl-tRNA synthetase</fullName>
    </alternativeName>
</protein>
<dbReference type="Pfam" id="PF09334">
    <property type="entry name" value="tRNA-synt_1g"/>
    <property type="match status" value="2"/>
</dbReference>
<dbReference type="Gene3D" id="1.10.730.10">
    <property type="entry name" value="Isoleucyl-tRNA Synthetase, Domain 1"/>
    <property type="match status" value="1"/>
</dbReference>
<dbReference type="PANTHER" id="PTHR43326">
    <property type="entry name" value="METHIONYL-TRNA SYNTHETASE"/>
    <property type="match status" value="1"/>
</dbReference>
<dbReference type="EC" id="6.1.1.10" evidence="2"/>
<comment type="function">
    <text evidence="1">Is required not only for elongation of protein synthesis but also for the initiation of all mRNA translation through initiator tRNA(fMet) aminoacylation.</text>
</comment>
<proteinExistence type="inferred from homology"/>
<dbReference type="SUPFAM" id="SSF47323">
    <property type="entry name" value="Anticodon-binding domain of a subclass of class I aminoacyl-tRNA synthetases"/>
    <property type="match status" value="1"/>
</dbReference>
<dbReference type="PANTHER" id="PTHR43326:SF1">
    <property type="entry name" value="METHIONINE--TRNA LIGASE, MITOCHONDRIAL"/>
    <property type="match status" value="1"/>
</dbReference>
<evidence type="ECO:0000256" key="3">
    <source>
        <dbReference type="ARBA" id="ARBA00018753"/>
    </source>
</evidence>
<dbReference type="GO" id="GO:0004825">
    <property type="term" value="F:methionine-tRNA ligase activity"/>
    <property type="evidence" value="ECO:0007669"/>
    <property type="project" value="UniProtKB-EC"/>
</dbReference>
<evidence type="ECO:0000256" key="7">
    <source>
        <dbReference type="ARBA" id="ARBA00022917"/>
    </source>
</evidence>
<reference evidence="12 13" key="1">
    <citation type="journal article" date="2016" name="Nat. Commun.">
        <title>Thousands of microbial genomes shed light on interconnected biogeochemical processes in an aquifer system.</title>
        <authorList>
            <person name="Anantharaman K."/>
            <person name="Brown C.T."/>
            <person name="Hug L.A."/>
            <person name="Sharon I."/>
            <person name="Castelle C.J."/>
            <person name="Probst A.J."/>
            <person name="Thomas B.C."/>
            <person name="Singh A."/>
            <person name="Wilkins M.J."/>
            <person name="Karaoz U."/>
            <person name="Brodie E.L."/>
            <person name="Williams K.H."/>
            <person name="Hubbard S.S."/>
            <person name="Banfield J.F."/>
        </authorList>
    </citation>
    <scope>NUCLEOTIDE SEQUENCE [LARGE SCALE GENOMIC DNA]</scope>
</reference>
<evidence type="ECO:0000256" key="9">
    <source>
        <dbReference type="ARBA" id="ARBA00030904"/>
    </source>
</evidence>
<comment type="similarity">
    <text evidence="10">Belongs to the class-I aminoacyl-tRNA synthetase family.</text>
</comment>
<evidence type="ECO:0000313" key="12">
    <source>
        <dbReference type="EMBL" id="OGH78584.1"/>
    </source>
</evidence>
<dbReference type="InterPro" id="IPR014758">
    <property type="entry name" value="Met-tRNA_synth"/>
</dbReference>
<dbReference type="PRINTS" id="PR01041">
    <property type="entry name" value="TRNASYNTHMET"/>
</dbReference>
<dbReference type="AlphaFoldDB" id="A0A1F6N3Y3"/>
<dbReference type="GO" id="GO:0005524">
    <property type="term" value="F:ATP binding"/>
    <property type="evidence" value="ECO:0007669"/>
    <property type="project" value="UniProtKB-KW"/>
</dbReference>
<evidence type="ECO:0000256" key="2">
    <source>
        <dbReference type="ARBA" id="ARBA00012838"/>
    </source>
</evidence>
<keyword evidence="6 10" id="KW-0067">ATP-binding</keyword>
<dbReference type="SUPFAM" id="SSF52374">
    <property type="entry name" value="Nucleotidylyl transferase"/>
    <property type="match status" value="1"/>
</dbReference>
<name>A0A1F6N3Y3_9BACT</name>
<accession>A0A1F6N3Y3</accession>
<comment type="caution">
    <text evidence="12">The sequence shown here is derived from an EMBL/GenBank/DDBJ whole genome shotgun (WGS) entry which is preliminary data.</text>
</comment>
<dbReference type="InterPro" id="IPR009080">
    <property type="entry name" value="tRNAsynth_Ia_anticodon-bd"/>
</dbReference>
<dbReference type="CDD" id="cd00814">
    <property type="entry name" value="MetRS_core"/>
    <property type="match status" value="1"/>
</dbReference>
<sequence length="511" mass="58462">MKPSYYITTTLPYVNADPHIGFAWEIIQADVLARYHRLLGEDVVFNTGTDEHGLKIYRKAIEQGIDPQTYCDEYAARFGELKSALNLSYTNFIRTTDPEHCAAAQEFWKLCLAKGDIYKKKYKIKYCVGCELEKTDSELVDDHCPTHPNLNLEFIDEENYFFRFSQYQTALLELYENQPDFVVPANRLQEIKKFVERGLEDFSISRLKTKMPWGVPVPNDPEQVLYVWFDALVNYISTLGWPLDYAQGKTENNFAKFWPGVQVAGKDNLRQQAAMWQAMLLSAELPTSKQIFIHGFITADGEKMSKSLGNVINPLDLVTKFSSLGSVQIGTDALRYYLLGAMPAYDDGDFSEERFKEYYTAHLVNGIGNLTSRILTMIEKYCENKIHGTAEDIFDVKLFWEEYEKNISNYAFDAVVAGINNFVSRVDALISQQKPWEKVKQGENIQELIYQLAEGLRHVAISLLPIIPETGSKILTQLNMAVKDHLNIQKKWGGLPAEILIKKGEILFPRL</sequence>
<keyword evidence="7 10" id="KW-0648">Protein biosynthesis</keyword>
<evidence type="ECO:0000256" key="4">
    <source>
        <dbReference type="ARBA" id="ARBA00022598"/>
    </source>
</evidence>
<dbReference type="Gene3D" id="2.170.220.10">
    <property type="match status" value="1"/>
</dbReference>
<dbReference type="Proteomes" id="UP000177040">
    <property type="component" value="Unassembled WGS sequence"/>
</dbReference>
<evidence type="ECO:0000256" key="1">
    <source>
        <dbReference type="ARBA" id="ARBA00003314"/>
    </source>
</evidence>
<dbReference type="InterPro" id="IPR023457">
    <property type="entry name" value="Met-tRNA_synth_2"/>
</dbReference>